<evidence type="ECO:0000313" key="3">
    <source>
        <dbReference type="Proteomes" id="UP000715441"/>
    </source>
</evidence>
<evidence type="ECO:0008006" key="4">
    <source>
        <dbReference type="Google" id="ProtNLM"/>
    </source>
</evidence>
<dbReference type="Proteomes" id="UP000715441">
    <property type="component" value="Unassembled WGS sequence"/>
</dbReference>
<dbReference type="EMBL" id="JAAXLS010000035">
    <property type="protein sequence ID" value="NKQ57342.1"/>
    <property type="molecule type" value="Genomic_DNA"/>
</dbReference>
<keyword evidence="1" id="KW-0812">Transmembrane</keyword>
<feature type="transmembrane region" description="Helical" evidence="1">
    <location>
        <begin position="118"/>
        <end position="136"/>
    </location>
</feature>
<sequence>MTVHQLRWNTLVIPVLAGIAIVVAVWWAGPGALGPVDAPSGTVTEATVTTAAPCTDANPRETVQFSFGGQARTGSLDACGHGQNDRVQITVPTLAGTGPVDVHLADVVAGHGALRGPVGLVLLTLSCFAGAAYAFLMARGRRKTETAIVTV</sequence>
<protein>
    <recommendedName>
        <fullName evidence="4">Integral membrane protein</fullName>
    </recommendedName>
</protein>
<keyword evidence="3" id="KW-1185">Reference proteome</keyword>
<gene>
    <name evidence="2" type="ORF">HFP15_31205</name>
</gene>
<keyword evidence="1" id="KW-0472">Membrane</keyword>
<evidence type="ECO:0000256" key="1">
    <source>
        <dbReference type="SAM" id="Phobius"/>
    </source>
</evidence>
<feature type="transmembrane region" description="Helical" evidence="1">
    <location>
        <begin position="12"/>
        <end position="29"/>
    </location>
</feature>
<proteinExistence type="predicted"/>
<comment type="caution">
    <text evidence="2">The sequence shown here is derived from an EMBL/GenBank/DDBJ whole genome shotgun (WGS) entry which is preliminary data.</text>
</comment>
<keyword evidence="1" id="KW-1133">Transmembrane helix</keyword>
<evidence type="ECO:0000313" key="2">
    <source>
        <dbReference type="EMBL" id="NKQ57342.1"/>
    </source>
</evidence>
<reference evidence="2 3" key="1">
    <citation type="submission" date="2020-04" db="EMBL/GenBank/DDBJ databases">
        <title>Novel species.</title>
        <authorList>
            <person name="Teo W.F.A."/>
            <person name="Lipun K."/>
            <person name="Srisuk N."/>
            <person name="Duangmal K."/>
        </authorList>
    </citation>
    <scope>NUCLEOTIDE SEQUENCE [LARGE SCALE GENOMIC DNA]</scope>
    <source>
        <strain evidence="2 3">K13G38</strain>
    </source>
</reference>
<organism evidence="2 3">
    <name type="scientific">Amycolatopsis acididurans</name>
    <dbReference type="NCBI Taxonomy" id="2724524"/>
    <lineage>
        <taxon>Bacteria</taxon>
        <taxon>Bacillati</taxon>
        <taxon>Actinomycetota</taxon>
        <taxon>Actinomycetes</taxon>
        <taxon>Pseudonocardiales</taxon>
        <taxon>Pseudonocardiaceae</taxon>
        <taxon>Amycolatopsis</taxon>
    </lineage>
</organism>
<accession>A0ABX1JC25</accession>
<name>A0ABX1JC25_9PSEU</name>